<evidence type="ECO:0000256" key="4">
    <source>
        <dbReference type="ARBA" id="ARBA00022840"/>
    </source>
</evidence>
<keyword evidence="6 9" id="KW-0238">DNA-binding</keyword>
<evidence type="ECO:0000256" key="9">
    <source>
        <dbReference type="HAMAP-Rule" id="MF_01821"/>
    </source>
</evidence>
<dbReference type="InterPro" id="IPR000330">
    <property type="entry name" value="SNF2_N"/>
</dbReference>
<dbReference type="Pfam" id="PF18337">
    <property type="entry name" value="Tudor_RapA"/>
    <property type="match status" value="1"/>
</dbReference>
<feature type="domain" description="Helicase ATP-binding" evidence="10">
    <location>
        <begin position="167"/>
        <end position="337"/>
    </location>
</feature>
<keyword evidence="5 9" id="KW-0805">Transcription regulation</keyword>
<feature type="domain" description="Helicase C-terminal" evidence="11">
    <location>
        <begin position="476"/>
        <end position="664"/>
    </location>
</feature>
<dbReference type="InterPro" id="IPR023949">
    <property type="entry name" value="Helicase_RapA"/>
</dbReference>
<dbReference type="InterPro" id="IPR040765">
    <property type="entry name" value="Tudor_1_RapA"/>
</dbReference>
<dbReference type="InterPro" id="IPR057342">
    <property type="entry name" value="DEXDc_RapA"/>
</dbReference>
<dbReference type="EC" id="3.6.4.-" evidence="9"/>
<dbReference type="InterPro" id="IPR001650">
    <property type="entry name" value="Helicase_C-like"/>
</dbReference>
<dbReference type="InterPro" id="IPR014001">
    <property type="entry name" value="Helicase_ATP-bd"/>
</dbReference>
<dbReference type="CDD" id="cd18793">
    <property type="entry name" value="SF2_C_SNF"/>
    <property type="match status" value="1"/>
</dbReference>
<evidence type="ECO:0000256" key="5">
    <source>
        <dbReference type="ARBA" id="ARBA00023015"/>
    </source>
</evidence>
<sequence>MSDPNDFALGQRWLSNTESELGLGTIVAVNQRTVEILFPAIGETRTYAPASAPLTRVTFAIGDTVASHEQWQMQVEKVVQDKGMLTYSGKRLDNQESVVLKETFIDHHFQLNQPQKRLLAGQVDDPKWFDLREKCITHQFQHATSQLLGFVGARVDIIPHQLHIAAEVGQRHAPRVLLADEVGLGKTIEAALIIHQQLLTNRAQRVLIVVPDSLVHQWLVEMLRRVNLAFSIFDEERCQAMAEDKGNPFEAEQLVLCSLDFLTHNSRYFQQACEAHWDLMVVDEAHHLTWSAGQPSQEYQVIEQLAQVTSGVLLLTATPDQLGHESHFARLRLLDPDRFHSYSEFVAEEQRYAELAQAIEPLLASSKDKVQLSDEAKRAIAQFAGEELLAQLDEATSQQRDKLISQLLDRHGTGRVLFRNSRAGVAGFPSRHLLSYPLPLPEEYQQALDLELDPSRLLSPERIPEFVDTWIDFDPRIDWFIDQLQRLKGEKVLTICAKASTALMLSEAIRRKTGIRAGLFHEGQSIVERDRIANFFAQSEEGAQVLICSEIGSEGRNFQFAHHLVLFDLPQVPDLLEQRIGRLDRIGQRQDVKIHVPFFINSAQHVMLDWYHDGLNALELTCPVGTSVYEELEEQLLTALQNPHDEIAKRQLIENTQTVYHALRSKLEQGRDKLLEINSSGKGKIEPLLAAIQQAEDSPRLEKFMTQLLDTIGVLQEEKDDDCYLLRQTESMLTQLPGLEEDGMTITYERKTATSLEHVHFFSWDHPMVQHAMDTITTDVHGKSAIGMQRDKSLPPGFFWLECLFVLSTKAEKHLQIDRFMPPTPIKVIVDPKGLQTDKVFYQLETVNPKMSTQLVNALQTQITTSVERASDIASKQGQQIKQDCLNDMQEQLSDELNRMLALSQINPSIRTEEIDYLRIQQDALHQAISHAEVHLEAVRLIVNNH</sequence>
<evidence type="ECO:0000256" key="6">
    <source>
        <dbReference type="ARBA" id="ARBA00023125"/>
    </source>
</evidence>
<dbReference type="Proteomes" id="UP001500359">
    <property type="component" value="Unassembled WGS sequence"/>
</dbReference>
<evidence type="ECO:0000259" key="10">
    <source>
        <dbReference type="PROSITE" id="PS51192"/>
    </source>
</evidence>
<dbReference type="SUPFAM" id="SSF52540">
    <property type="entry name" value="P-loop containing nucleoside triphosphate hydrolases"/>
    <property type="match status" value="2"/>
</dbReference>
<dbReference type="Gene3D" id="3.30.360.80">
    <property type="match status" value="1"/>
</dbReference>
<dbReference type="NCBIfam" id="NF003426">
    <property type="entry name" value="PRK04914.1"/>
    <property type="match status" value="1"/>
</dbReference>
<accession>A0ABN1LE24</accession>
<dbReference type="RefSeq" id="WP_343857002.1">
    <property type="nucleotide sequence ID" value="NZ_BAAAFD010000002.1"/>
</dbReference>
<dbReference type="Pfam" id="PF00176">
    <property type="entry name" value="SNF2-rel_dom"/>
    <property type="match status" value="1"/>
</dbReference>
<keyword evidence="4 9" id="KW-0067">ATP-binding</keyword>
<evidence type="ECO:0000313" key="12">
    <source>
        <dbReference type="EMBL" id="GAA0854215.1"/>
    </source>
</evidence>
<keyword evidence="7 9" id="KW-0010">Activator</keyword>
<dbReference type="InterPro" id="IPR038718">
    <property type="entry name" value="SNF2-like_sf"/>
</dbReference>
<gene>
    <name evidence="9 12" type="primary">rapA</name>
    <name evidence="12" type="ORF">GCM10009114_09210</name>
</gene>
<name>A0ABN1LE24_9ALTE</name>
<proteinExistence type="inferred from homology"/>
<dbReference type="Pfam" id="PF00271">
    <property type="entry name" value="Helicase_C"/>
    <property type="match status" value="1"/>
</dbReference>
<dbReference type="Gene3D" id="6.10.140.2230">
    <property type="match status" value="1"/>
</dbReference>
<dbReference type="HAMAP" id="MF_01821">
    <property type="entry name" value="Helicase_RapA"/>
    <property type="match status" value="1"/>
</dbReference>
<dbReference type="SMART" id="SM00487">
    <property type="entry name" value="DEXDc"/>
    <property type="match status" value="1"/>
</dbReference>
<keyword evidence="2 9" id="KW-0378">Hydrolase</keyword>
<evidence type="ECO:0000256" key="8">
    <source>
        <dbReference type="ARBA" id="ARBA00023163"/>
    </source>
</evidence>
<dbReference type="Gene3D" id="3.40.50.300">
    <property type="entry name" value="P-loop containing nucleotide triphosphate hydrolases"/>
    <property type="match status" value="1"/>
</dbReference>
<dbReference type="InterPro" id="IPR040766">
    <property type="entry name" value="Tudor_2_RapA"/>
</dbReference>
<keyword evidence="13" id="KW-1185">Reference proteome</keyword>
<dbReference type="PROSITE" id="PS51192">
    <property type="entry name" value="HELICASE_ATP_BIND_1"/>
    <property type="match status" value="1"/>
</dbReference>
<evidence type="ECO:0000256" key="2">
    <source>
        <dbReference type="ARBA" id="ARBA00022801"/>
    </source>
</evidence>
<evidence type="ECO:0000259" key="11">
    <source>
        <dbReference type="PROSITE" id="PS51194"/>
    </source>
</evidence>
<evidence type="ECO:0000256" key="3">
    <source>
        <dbReference type="ARBA" id="ARBA00022806"/>
    </source>
</evidence>
<keyword evidence="1 9" id="KW-0547">Nucleotide-binding</keyword>
<dbReference type="Gene3D" id="2.30.30.140">
    <property type="match status" value="1"/>
</dbReference>
<keyword evidence="8 9" id="KW-0804">Transcription</keyword>
<protein>
    <recommendedName>
        <fullName evidence="9">RNA polymerase-associated protein RapA</fullName>
        <ecNumber evidence="9">3.6.4.-</ecNumber>
    </recommendedName>
    <alternativeName>
        <fullName evidence="9">ATP-dependent helicase HepA</fullName>
    </alternativeName>
</protein>
<evidence type="ECO:0000256" key="7">
    <source>
        <dbReference type="ARBA" id="ARBA00023159"/>
    </source>
</evidence>
<dbReference type="SMART" id="SM00490">
    <property type="entry name" value="HELICc"/>
    <property type="match status" value="1"/>
</dbReference>
<dbReference type="Gene3D" id="2.30.30.930">
    <property type="match status" value="1"/>
</dbReference>
<comment type="caution">
    <text evidence="12">The sequence shown here is derived from an EMBL/GenBank/DDBJ whole genome shotgun (WGS) entry which is preliminary data.</text>
</comment>
<dbReference type="InterPro" id="IPR027417">
    <property type="entry name" value="P-loop_NTPase"/>
</dbReference>
<dbReference type="InterPro" id="IPR022737">
    <property type="entry name" value="RapA_C"/>
</dbReference>
<dbReference type="CDD" id="cd18011">
    <property type="entry name" value="DEXDc_RapA"/>
    <property type="match status" value="1"/>
</dbReference>
<organism evidence="12 13">
    <name type="scientific">Aliiglaciecola litoralis</name>
    <dbReference type="NCBI Taxonomy" id="582857"/>
    <lineage>
        <taxon>Bacteria</taxon>
        <taxon>Pseudomonadati</taxon>
        <taxon>Pseudomonadota</taxon>
        <taxon>Gammaproteobacteria</taxon>
        <taxon>Alteromonadales</taxon>
        <taxon>Alteromonadaceae</taxon>
        <taxon>Aliiglaciecola</taxon>
    </lineage>
</organism>
<feature type="binding site" evidence="9">
    <location>
        <begin position="180"/>
        <end position="187"/>
    </location>
    <ligand>
        <name>ATP</name>
        <dbReference type="ChEBI" id="CHEBI:30616"/>
    </ligand>
</feature>
<dbReference type="EMBL" id="BAAAFD010000002">
    <property type="protein sequence ID" value="GAA0854215.1"/>
    <property type="molecule type" value="Genomic_DNA"/>
</dbReference>
<dbReference type="PANTHER" id="PTHR45766">
    <property type="entry name" value="DNA ANNEALING HELICASE AND ENDONUCLEASE ZRANB3 FAMILY MEMBER"/>
    <property type="match status" value="1"/>
</dbReference>
<dbReference type="Pfam" id="PF18339">
    <property type="entry name" value="Tudor_1_RapA"/>
    <property type="match status" value="1"/>
</dbReference>
<dbReference type="Gene3D" id="3.40.50.10810">
    <property type="entry name" value="Tandem AAA-ATPase domain"/>
    <property type="match status" value="1"/>
</dbReference>
<evidence type="ECO:0000256" key="1">
    <source>
        <dbReference type="ARBA" id="ARBA00022741"/>
    </source>
</evidence>
<dbReference type="Pfam" id="PF12137">
    <property type="entry name" value="RapA_C"/>
    <property type="match status" value="1"/>
</dbReference>
<feature type="short sequence motif" description="DEAH box" evidence="9">
    <location>
        <begin position="283"/>
        <end position="286"/>
    </location>
</feature>
<comment type="function">
    <text evidence="9">Transcription regulator that activates transcription by stimulating RNA polymerase (RNAP) recycling in case of stress conditions such as supercoiled DNA or high salt concentrations. Probably acts by releasing the RNAP, when it is trapped or immobilized on tightly supercoiled DNA. Does not activate transcription on linear DNA. Probably not involved in DNA repair.</text>
</comment>
<comment type="similarity">
    <text evidence="9">Belongs to the SNF2/RAD54 helicase family. RapA subfamily.</text>
</comment>
<dbReference type="PANTHER" id="PTHR45766:SF6">
    <property type="entry name" value="SWI_SNF-RELATED MATRIX-ASSOCIATED ACTIN-DEPENDENT REGULATOR OF CHROMATIN SUBFAMILY A-LIKE PROTEIN 1"/>
    <property type="match status" value="1"/>
</dbReference>
<comment type="subunit">
    <text evidence="9">Interacts with the RNAP. Has a higher affinity for the core RNAP than for the holoenzyme. Its ATPase activity is stimulated by binding to RNAP.</text>
</comment>
<dbReference type="PROSITE" id="PS51194">
    <property type="entry name" value="HELICASE_CTER"/>
    <property type="match status" value="1"/>
</dbReference>
<keyword evidence="3 9" id="KW-0347">Helicase</keyword>
<reference evidence="12 13" key="1">
    <citation type="journal article" date="2019" name="Int. J. Syst. Evol. Microbiol.">
        <title>The Global Catalogue of Microorganisms (GCM) 10K type strain sequencing project: providing services to taxonomists for standard genome sequencing and annotation.</title>
        <authorList>
            <consortium name="The Broad Institute Genomics Platform"/>
            <consortium name="The Broad Institute Genome Sequencing Center for Infectious Disease"/>
            <person name="Wu L."/>
            <person name="Ma J."/>
        </authorList>
    </citation>
    <scope>NUCLEOTIDE SEQUENCE [LARGE SCALE GENOMIC DNA]</scope>
    <source>
        <strain evidence="12 13">JCM 15896</strain>
    </source>
</reference>
<evidence type="ECO:0000313" key="13">
    <source>
        <dbReference type="Proteomes" id="UP001500359"/>
    </source>
</evidence>
<dbReference type="InterPro" id="IPR049730">
    <property type="entry name" value="SNF2/RAD54-like_C"/>
</dbReference>
<dbReference type="Gene3D" id="6.10.140.1500">
    <property type="match status" value="1"/>
</dbReference>